<name>A0A3M7S6Q9_BRAPC</name>
<organism evidence="1 2">
    <name type="scientific">Brachionus plicatilis</name>
    <name type="common">Marine rotifer</name>
    <name type="synonym">Brachionus muelleri</name>
    <dbReference type="NCBI Taxonomy" id="10195"/>
    <lineage>
        <taxon>Eukaryota</taxon>
        <taxon>Metazoa</taxon>
        <taxon>Spiralia</taxon>
        <taxon>Gnathifera</taxon>
        <taxon>Rotifera</taxon>
        <taxon>Eurotatoria</taxon>
        <taxon>Monogononta</taxon>
        <taxon>Pseudotrocha</taxon>
        <taxon>Ploima</taxon>
        <taxon>Brachionidae</taxon>
        <taxon>Brachionus</taxon>
    </lineage>
</organism>
<dbReference type="AlphaFoldDB" id="A0A3M7S6Q9"/>
<reference evidence="1 2" key="1">
    <citation type="journal article" date="2018" name="Sci. Rep.">
        <title>Genomic signatures of local adaptation to the degree of environmental predictability in rotifers.</title>
        <authorList>
            <person name="Franch-Gras L."/>
            <person name="Hahn C."/>
            <person name="Garcia-Roger E.M."/>
            <person name="Carmona M.J."/>
            <person name="Serra M."/>
            <person name="Gomez A."/>
        </authorList>
    </citation>
    <scope>NUCLEOTIDE SEQUENCE [LARGE SCALE GENOMIC DNA]</scope>
    <source>
        <strain evidence="1">HYR1</strain>
    </source>
</reference>
<evidence type="ECO:0000313" key="1">
    <source>
        <dbReference type="EMBL" id="RNA31298.1"/>
    </source>
</evidence>
<keyword evidence="2" id="KW-1185">Reference proteome</keyword>
<gene>
    <name evidence="1" type="ORF">BpHYR1_033893</name>
</gene>
<comment type="caution">
    <text evidence="1">The sequence shown here is derived from an EMBL/GenBank/DDBJ whole genome shotgun (WGS) entry which is preliminary data.</text>
</comment>
<dbReference type="EMBL" id="REGN01001958">
    <property type="protein sequence ID" value="RNA31298.1"/>
    <property type="molecule type" value="Genomic_DNA"/>
</dbReference>
<evidence type="ECO:0000313" key="2">
    <source>
        <dbReference type="Proteomes" id="UP000276133"/>
    </source>
</evidence>
<accession>A0A3M7S6Q9</accession>
<protein>
    <submittedName>
        <fullName evidence="1">Uncharacterized protein</fullName>
    </submittedName>
</protein>
<proteinExistence type="predicted"/>
<dbReference type="Proteomes" id="UP000276133">
    <property type="component" value="Unassembled WGS sequence"/>
</dbReference>
<sequence>MPPILILIKKRPAKNKRQTNKLEIKCLFEKSNANFYSRKIFFSSLKNVKILKRRKKLYTIYQNYSTSIKKLQKSKSNFVIFPGILDQIFIWIRHFAICSVIAQLIRILFNDIQNAENFIKFKKIIRKIIKKKILKLKDKNLENLKKN</sequence>